<dbReference type="EMBL" id="FOSL01000012">
    <property type="protein sequence ID" value="SFK76702.1"/>
    <property type="molecule type" value="Genomic_DNA"/>
</dbReference>
<sequence>MLSTFVLLSFAAGALLTLQAGANAQLARALGSPLVATTVQLFVGAVLLMLVTALSGQLAAFTGLAGVPLWHAVGGTASAFFVASTIVLYPRIGAVTAVGFIISGQMLASLALDIFGLFGIPVHGLNAGMAVGVVLMLAGAAAIVRGGAGQASFKPGWLLLALAGGAVLPLQGAVNSLLRADLGAPMAVGAISFIVATIAMFAVAFAVRLFSAAGAATGEGLANMPWWGWLGGFAGAAYVTTVFSSIPVIGASATIGLTVAGQQIASLFVDQFGFFRLPKREISAARLAGVALLLGGVLAIQLW</sequence>
<keyword evidence="1" id="KW-0472">Membrane</keyword>
<protein>
    <submittedName>
        <fullName evidence="3">Transporter family-2 protein</fullName>
    </submittedName>
</protein>
<feature type="transmembrane region" description="Helical" evidence="1">
    <location>
        <begin position="226"/>
        <end position="249"/>
    </location>
</feature>
<feature type="transmembrane region" description="Helical" evidence="1">
    <location>
        <begin position="156"/>
        <end position="174"/>
    </location>
</feature>
<keyword evidence="4" id="KW-1185">Reference proteome</keyword>
<dbReference type="PANTHER" id="PTHR34821">
    <property type="entry name" value="INNER MEMBRANE PROTEIN YDCZ"/>
    <property type="match status" value="1"/>
</dbReference>
<dbReference type="RefSeq" id="WP_149761770.1">
    <property type="nucleotide sequence ID" value="NZ_BSPE01000004.1"/>
</dbReference>
<proteinExistence type="predicted"/>
<feature type="transmembrane region" description="Helical" evidence="1">
    <location>
        <begin position="186"/>
        <end position="206"/>
    </location>
</feature>
<dbReference type="Proteomes" id="UP000323300">
    <property type="component" value="Unassembled WGS sequence"/>
</dbReference>
<evidence type="ECO:0000256" key="2">
    <source>
        <dbReference type="SAM" id="SignalP"/>
    </source>
</evidence>
<accession>A0A1I4C6G9</accession>
<dbReference type="InterPro" id="IPR006750">
    <property type="entry name" value="YdcZ"/>
</dbReference>
<feature type="transmembrane region" description="Helical" evidence="1">
    <location>
        <begin position="125"/>
        <end position="144"/>
    </location>
</feature>
<evidence type="ECO:0000313" key="3">
    <source>
        <dbReference type="EMBL" id="SFK76702.1"/>
    </source>
</evidence>
<dbReference type="GO" id="GO:0005886">
    <property type="term" value="C:plasma membrane"/>
    <property type="evidence" value="ECO:0007669"/>
    <property type="project" value="TreeGrafter"/>
</dbReference>
<keyword evidence="2" id="KW-0732">Signal</keyword>
<dbReference type="PANTHER" id="PTHR34821:SF2">
    <property type="entry name" value="INNER MEMBRANE PROTEIN YDCZ"/>
    <property type="match status" value="1"/>
</dbReference>
<feature type="transmembrane region" description="Helical" evidence="1">
    <location>
        <begin position="95"/>
        <end position="118"/>
    </location>
</feature>
<feature type="signal peptide" evidence="2">
    <location>
        <begin position="1"/>
        <end position="22"/>
    </location>
</feature>
<reference evidence="3 4" key="1">
    <citation type="submission" date="2016-10" db="EMBL/GenBank/DDBJ databases">
        <authorList>
            <person name="Varghese N."/>
            <person name="Submissions S."/>
        </authorList>
    </citation>
    <scope>NUCLEOTIDE SEQUENCE [LARGE SCALE GENOMIC DNA]</scope>
    <source>
        <strain evidence="3 4">DSM 21822</strain>
    </source>
</reference>
<name>A0A1I4C6G9_9HYPH</name>
<dbReference type="OrthoDB" id="370053at2"/>
<evidence type="ECO:0000313" key="4">
    <source>
        <dbReference type="Proteomes" id="UP000323300"/>
    </source>
</evidence>
<feature type="transmembrane region" description="Helical" evidence="1">
    <location>
        <begin position="34"/>
        <end position="55"/>
    </location>
</feature>
<dbReference type="Pfam" id="PF04657">
    <property type="entry name" value="DMT_YdcZ"/>
    <property type="match status" value="2"/>
</dbReference>
<keyword evidence="1" id="KW-1133">Transmembrane helix</keyword>
<feature type="chain" id="PRO_5009302558" evidence="2">
    <location>
        <begin position="23"/>
        <end position="303"/>
    </location>
</feature>
<keyword evidence="1" id="KW-0812">Transmembrane</keyword>
<feature type="transmembrane region" description="Helical" evidence="1">
    <location>
        <begin position="67"/>
        <end position="89"/>
    </location>
</feature>
<evidence type="ECO:0000256" key="1">
    <source>
        <dbReference type="SAM" id="Phobius"/>
    </source>
</evidence>
<dbReference type="AlphaFoldDB" id="A0A1I4C6G9"/>
<organism evidence="3 4">
    <name type="scientific">Neomesorhizobium albiziae</name>
    <dbReference type="NCBI Taxonomy" id="335020"/>
    <lineage>
        <taxon>Bacteria</taxon>
        <taxon>Pseudomonadati</taxon>
        <taxon>Pseudomonadota</taxon>
        <taxon>Alphaproteobacteria</taxon>
        <taxon>Hyphomicrobiales</taxon>
        <taxon>Phyllobacteriaceae</taxon>
        <taxon>Neomesorhizobium</taxon>
    </lineage>
</organism>
<feature type="transmembrane region" description="Helical" evidence="1">
    <location>
        <begin position="284"/>
        <end position="302"/>
    </location>
</feature>
<gene>
    <name evidence="3" type="ORF">SAMN04488498_11242</name>
</gene>